<feature type="compositionally biased region" description="Acidic residues" evidence="5">
    <location>
        <begin position="95"/>
        <end position="124"/>
    </location>
</feature>
<evidence type="ECO:0000256" key="1">
    <source>
        <dbReference type="ARBA" id="ARBA00022723"/>
    </source>
</evidence>
<dbReference type="GO" id="GO:0008270">
    <property type="term" value="F:zinc ion binding"/>
    <property type="evidence" value="ECO:0007669"/>
    <property type="project" value="UniProtKB-KW"/>
</dbReference>
<gene>
    <name evidence="7" type="ORF">RHGRI_006857</name>
</gene>
<keyword evidence="2 4" id="KW-0863">Zinc-finger</keyword>
<dbReference type="SMART" id="SM00575">
    <property type="entry name" value="ZnF_PMZ"/>
    <property type="match status" value="1"/>
</dbReference>
<accession>A0AAV6KUZ4</accession>
<dbReference type="Pfam" id="PF04434">
    <property type="entry name" value="SWIM"/>
    <property type="match status" value="1"/>
</dbReference>
<evidence type="ECO:0000256" key="3">
    <source>
        <dbReference type="ARBA" id="ARBA00022833"/>
    </source>
</evidence>
<keyword evidence="8" id="KW-1185">Reference proteome</keyword>
<name>A0AAV6KUZ4_9ERIC</name>
<evidence type="ECO:0000256" key="4">
    <source>
        <dbReference type="PROSITE-ProRule" id="PRU00325"/>
    </source>
</evidence>
<dbReference type="PANTHER" id="PTHR47718">
    <property type="entry name" value="OS01G0519700 PROTEIN"/>
    <property type="match status" value="1"/>
</dbReference>
<feature type="domain" description="SWIM-type" evidence="6">
    <location>
        <begin position="421"/>
        <end position="457"/>
    </location>
</feature>
<protein>
    <recommendedName>
        <fullName evidence="6">SWIM-type domain-containing protein</fullName>
    </recommendedName>
</protein>
<dbReference type="EMBL" id="JACTNZ010000003">
    <property type="protein sequence ID" value="KAG5556401.1"/>
    <property type="molecule type" value="Genomic_DNA"/>
</dbReference>
<feature type="compositionally biased region" description="Acidic residues" evidence="5">
    <location>
        <begin position="134"/>
        <end position="168"/>
    </location>
</feature>
<keyword evidence="1" id="KW-0479">Metal-binding</keyword>
<feature type="region of interest" description="Disordered" evidence="5">
    <location>
        <begin position="92"/>
        <end position="198"/>
    </location>
</feature>
<dbReference type="AlphaFoldDB" id="A0AAV6KUZ4"/>
<reference evidence="7" key="1">
    <citation type="submission" date="2020-08" db="EMBL/GenBank/DDBJ databases">
        <title>Plant Genome Project.</title>
        <authorList>
            <person name="Zhang R.-G."/>
        </authorList>
    </citation>
    <scope>NUCLEOTIDE SEQUENCE</scope>
    <source>
        <strain evidence="7">WSP0</strain>
        <tissue evidence="7">Leaf</tissue>
    </source>
</reference>
<keyword evidence="3" id="KW-0862">Zinc</keyword>
<evidence type="ECO:0000256" key="5">
    <source>
        <dbReference type="SAM" id="MobiDB-lite"/>
    </source>
</evidence>
<sequence>MQFDSRDSGGVNLERFVFSVGEALVVGTLEIALVAENCLFWLLLAIGSLPNDFSAEVWLNDQRFPIKGAREPDIENDDAGKTEDDTVKEQCAHDDENDADMSEQDGSYDGDEDSENEDDNDDSGDPNGERGSSDGDESDDDDEDDGCSEDDYDEEDGEEYEEDEEGEDIPYRHSKKHKSVDGYSDDTTGSEYDDDTDDDPGYGSLLRHAREVYTVTSYCLFEILGCLRIEKIPERYILKWRRKNGKGGTGEETQSLTDNYKGHGSSSDFIHHSRLMDTGIFHPVHSKDDLDMLTRHVDAHMLRRPLDMPIDARLLSRGFFSYMRSGTMSQEENKRLEHLSVDPVHMDLDCEEREPMHSRYHVDAPLLRHARDIYMPNIYRIFREEHRESEYLDVFIKNDTFDDHGLVFDFEVLKPGQSRCHKVHAEPDDGGVKCSCKGFEKKGILCRHALSVMDRLFIERVPAKYILDKFAKNPGVGMAEDIHGEKYSELQRFVRWKTLNTMYDRIAQKAAKSDATQTIFLEHMEKLRVMLGCSSDEADEASMNACACAGEGDRDMNGLGSRNAIEDKAMKKAKGLNYGQHLMQPNAGELEAKRGQQSATSGHIYQVAIS</sequence>
<dbReference type="InterPro" id="IPR007527">
    <property type="entry name" value="Znf_SWIM"/>
</dbReference>
<evidence type="ECO:0000259" key="6">
    <source>
        <dbReference type="PROSITE" id="PS50966"/>
    </source>
</evidence>
<evidence type="ECO:0000313" key="8">
    <source>
        <dbReference type="Proteomes" id="UP000823749"/>
    </source>
</evidence>
<evidence type="ECO:0000313" key="7">
    <source>
        <dbReference type="EMBL" id="KAG5556401.1"/>
    </source>
</evidence>
<organism evidence="7 8">
    <name type="scientific">Rhododendron griersonianum</name>
    <dbReference type="NCBI Taxonomy" id="479676"/>
    <lineage>
        <taxon>Eukaryota</taxon>
        <taxon>Viridiplantae</taxon>
        <taxon>Streptophyta</taxon>
        <taxon>Embryophyta</taxon>
        <taxon>Tracheophyta</taxon>
        <taxon>Spermatophyta</taxon>
        <taxon>Magnoliopsida</taxon>
        <taxon>eudicotyledons</taxon>
        <taxon>Gunneridae</taxon>
        <taxon>Pentapetalae</taxon>
        <taxon>asterids</taxon>
        <taxon>Ericales</taxon>
        <taxon>Ericaceae</taxon>
        <taxon>Ericoideae</taxon>
        <taxon>Rhodoreae</taxon>
        <taxon>Rhododendron</taxon>
    </lineage>
</organism>
<proteinExistence type="predicted"/>
<comment type="caution">
    <text evidence="7">The sequence shown here is derived from an EMBL/GenBank/DDBJ whole genome shotgun (WGS) entry which is preliminary data.</text>
</comment>
<dbReference type="PROSITE" id="PS50966">
    <property type="entry name" value="ZF_SWIM"/>
    <property type="match status" value="1"/>
</dbReference>
<dbReference type="PANTHER" id="PTHR47718:SF17">
    <property type="entry name" value="PROTEIN FAR1-RELATED SEQUENCE 5-LIKE"/>
    <property type="match status" value="1"/>
</dbReference>
<dbReference type="Proteomes" id="UP000823749">
    <property type="component" value="Chromosome 3"/>
</dbReference>
<dbReference type="InterPro" id="IPR006564">
    <property type="entry name" value="Znf_PMZ"/>
</dbReference>
<evidence type="ECO:0000256" key="2">
    <source>
        <dbReference type="ARBA" id="ARBA00022771"/>
    </source>
</evidence>